<evidence type="ECO:0000256" key="5">
    <source>
        <dbReference type="ARBA" id="ARBA00022692"/>
    </source>
</evidence>
<keyword evidence="5 8" id="KW-0812">Transmembrane</keyword>
<keyword evidence="3" id="KW-0813">Transport</keyword>
<dbReference type="Pfam" id="PF00892">
    <property type="entry name" value="EamA"/>
    <property type="match status" value="1"/>
</dbReference>
<feature type="domain" description="EamA" evidence="9">
    <location>
        <begin position="3"/>
        <end position="140"/>
    </location>
</feature>
<feature type="transmembrane region" description="Helical" evidence="8">
    <location>
        <begin position="5"/>
        <end position="22"/>
    </location>
</feature>
<evidence type="ECO:0000256" key="8">
    <source>
        <dbReference type="SAM" id="Phobius"/>
    </source>
</evidence>
<feature type="transmembrane region" description="Helical" evidence="8">
    <location>
        <begin position="178"/>
        <end position="197"/>
    </location>
</feature>
<feature type="transmembrane region" description="Helical" evidence="8">
    <location>
        <begin position="34"/>
        <end position="57"/>
    </location>
</feature>
<sequence length="303" mass="34158">MLKGISLSVLASVLFGSMYYYTTLLTPLDGEQIFGWRMVLTLPIMSLFLICTADWSLVQQVAGRLRKEWKLWLALPLSSMLLGIQLWLFLWAPLHGHALDVSLGYFMMPLVMVLIGRYYYKDRLSTWQKMATLLALAGVVHELFRVDGLSWATLLVCLGYPYYFVLRSQCKTDNLGGLWFDMALMLPVAFYFAWNSGLSLQDMLHQHPALPAMVVLLGLLSAAALVAYILASRLLPFSLFGLLGYVEPVLLVGVSFLIGETIEPNEWPTYIAIWLALVLLTVEGAIQFRQQRVESPKTNPDPD</sequence>
<keyword evidence="7 8" id="KW-0472">Membrane</keyword>
<dbReference type="RefSeq" id="WP_130558718.1">
    <property type="nucleotide sequence ID" value="NZ_AP028947.1"/>
</dbReference>
<protein>
    <submittedName>
        <fullName evidence="10">EamA family transporter RarD</fullName>
    </submittedName>
</protein>
<dbReference type="Proteomes" id="UP001329151">
    <property type="component" value="Chromosome"/>
</dbReference>
<evidence type="ECO:0000256" key="4">
    <source>
        <dbReference type="ARBA" id="ARBA00022475"/>
    </source>
</evidence>
<dbReference type="EMBL" id="AP028947">
    <property type="protein sequence ID" value="BET25324.1"/>
    <property type="molecule type" value="Genomic_DNA"/>
</dbReference>
<evidence type="ECO:0000259" key="9">
    <source>
        <dbReference type="Pfam" id="PF00892"/>
    </source>
</evidence>
<dbReference type="InterPro" id="IPR037185">
    <property type="entry name" value="EmrE-like"/>
</dbReference>
<feature type="transmembrane region" description="Helical" evidence="8">
    <location>
        <begin position="237"/>
        <end position="258"/>
    </location>
</feature>
<dbReference type="GO" id="GO:0005886">
    <property type="term" value="C:plasma membrane"/>
    <property type="evidence" value="ECO:0007669"/>
    <property type="project" value="UniProtKB-SubCell"/>
</dbReference>
<evidence type="ECO:0000256" key="2">
    <source>
        <dbReference type="ARBA" id="ARBA00007362"/>
    </source>
</evidence>
<evidence type="ECO:0000313" key="10">
    <source>
        <dbReference type="EMBL" id="BET25324.1"/>
    </source>
</evidence>
<evidence type="ECO:0000256" key="6">
    <source>
        <dbReference type="ARBA" id="ARBA00022989"/>
    </source>
</evidence>
<keyword evidence="4" id="KW-1003">Cell membrane</keyword>
<evidence type="ECO:0000313" key="11">
    <source>
        <dbReference type="Proteomes" id="UP001329151"/>
    </source>
</evidence>
<evidence type="ECO:0000256" key="1">
    <source>
        <dbReference type="ARBA" id="ARBA00004651"/>
    </source>
</evidence>
<organism evidence="10 11">
    <name type="scientific">Limnobacter thiooxidans</name>
    <dbReference type="NCBI Taxonomy" id="131080"/>
    <lineage>
        <taxon>Bacteria</taxon>
        <taxon>Pseudomonadati</taxon>
        <taxon>Pseudomonadota</taxon>
        <taxon>Betaproteobacteria</taxon>
        <taxon>Burkholderiales</taxon>
        <taxon>Burkholderiaceae</taxon>
        <taxon>Limnobacter</taxon>
    </lineage>
</organism>
<accession>A0AA86IXY5</accession>
<dbReference type="InterPro" id="IPR000620">
    <property type="entry name" value="EamA_dom"/>
</dbReference>
<dbReference type="NCBIfam" id="TIGR00688">
    <property type="entry name" value="rarD"/>
    <property type="match status" value="1"/>
</dbReference>
<dbReference type="AlphaFoldDB" id="A0AA86IXY5"/>
<comment type="subcellular location">
    <subcellularLocation>
        <location evidence="1">Cell membrane</location>
        <topology evidence="1">Multi-pass membrane protein</topology>
    </subcellularLocation>
</comment>
<feature type="transmembrane region" description="Helical" evidence="8">
    <location>
        <begin position="102"/>
        <end position="120"/>
    </location>
</feature>
<proteinExistence type="inferred from homology"/>
<keyword evidence="11" id="KW-1185">Reference proteome</keyword>
<feature type="transmembrane region" description="Helical" evidence="8">
    <location>
        <begin position="270"/>
        <end position="288"/>
    </location>
</feature>
<keyword evidence="6 8" id="KW-1133">Transmembrane helix</keyword>
<dbReference type="KEGG" id="lto:RGQ30_08250"/>
<feature type="transmembrane region" description="Helical" evidence="8">
    <location>
        <begin position="69"/>
        <end position="90"/>
    </location>
</feature>
<feature type="transmembrane region" description="Helical" evidence="8">
    <location>
        <begin position="209"/>
        <end position="230"/>
    </location>
</feature>
<evidence type="ECO:0000256" key="7">
    <source>
        <dbReference type="ARBA" id="ARBA00023136"/>
    </source>
</evidence>
<gene>
    <name evidence="10" type="primary">rarD</name>
    <name evidence="10" type="ORF">RGQ30_08250</name>
</gene>
<comment type="similarity">
    <text evidence="2">Belongs to the EamA transporter family.</text>
</comment>
<dbReference type="SUPFAM" id="SSF103481">
    <property type="entry name" value="Multidrug resistance efflux transporter EmrE"/>
    <property type="match status" value="1"/>
</dbReference>
<name>A0AA86IXY5_9BURK</name>
<reference evidence="10 11" key="1">
    <citation type="submission" date="2023-10" db="EMBL/GenBank/DDBJ databases">
        <title>Complete Genome Sequence of Limnobacter thiooxidans CS-K2T, Isolated from freshwater lake sediments in Bavaria, Germany.</title>
        <authorList>
            <person name="Naruki M."/>
            <person name="Watanabe A."/>
            <person name="Warashina T."/>
            <person name="Morita T."/>
            <person name="Arakawa K."/>
        </authorList>
    </citation>
    <scope>NUCLEOTIDE SEQUENCE [LARGE SCALE GENOMIC DNA]</scope>
    <source>
        <strain evidence="10 11">CS-K2</strain>
    </source>
</reference>
<dbReference type="InterPro" id="IPR004626">
    <property type="entry name" value="RarD"/>
</dbReference>
<evidence type="ECO:0000256" key="3">
    <source>
        <dbReference type="ARBA" id="ARBA00022448"/>
    </source>
</evidence>